<evidence type="ECO:0000313" key="1">
    <source>
        <dbReference type="EMBL" id="KAJ8934990.1"/>
    </source>
</evidence>
<evidence type="ECO:0000313" key="2">
    <source>
        <dbReference type="Proteomes" id="UP001162156"/>
    </source>
</evidence>
<name>A0AAV8X963_9CUCU</name>
<keyword evidence="2" id="KW-1185">Reference proteome</keyword>
<proteinExistence type="predicted"/>
<reference evidence="1" key="1">
    <citation type="journal article" date="2023" name="Insect Mol. Biol.">
        <title>Genome sequencing provides insights into the evolution of gene families encoding plant cell wall-degrading enzymes in longhorned beetles.</title>
        <authorList>
            <person name="Shin N.R."/>
            <person name="Okamura Y."/>
            <person name="Kirsch R."/>
            <person name="Pauchet Y."/>
        </authorList>
    </citation>
    <scope>NUCLEOTIDE SEQUENCE</scope>
    <source>
        <strain evidence="1">RBIC_L_NR</strain>
    </source>
</reference>
<dbReference type="Proteomes" id="UP001162156">
    <property type="component" value="Unassembled WGS sequence"/>
</dbReference>
<sequence>MLQRAFYLRRNSPPGSLPRVSQPNLGQYCFPIEYKDEEVPEKRPPDPVEPVVKEKMTHDAKAFWVVDPGKDDFFLHGVYRRYSKLEDRKSYDPRYHHKGEVVNECLINCLNLSTC</sequence>
<dbReference type="EMBL" id="JANEYF010003640">
    <property type="protein sequence ID" value="KAJ8934990.1"/>
    <property type="molecule type" value="Genomic_DNA"/>
</dbReference>
<gene>
    <name evidence="1" type="ORF">NQ314_013077</name>
</gene>
<protein>
    <submittedName>
        <fullName evidence="1">Uncharacterized protein</fullName>
    </submittedName>
</protein>
<dbReference type="AlphaFoldDB" id="A0AAV8X963"/>
<organism evidence="1 2">
    <name type="scientific">Rhamnusium bicolor</name>
    <dbReference type="NCBI Taxonomy" id="1586634"/>
    <lineage>
        <taxon>Eukaryota</taxon>
        <taxon>Metazoa</taxon>
        <taxon>Ecdysozoa</taxon>
        <taxon>Arthropoda</taxon>
        <taxon>Hexapoda</taxon>
        <taxon>Insecta</taxon>
        <taxon>Pterygota</taxon>
        <taxon>Neoptera</taxon>
        <taxon>Endopterygota</taxon>
        <taxon>Coleoptera</taxon>
        <taxon>Polyphaga</taxon>
        <taxon>Cucujiformia</taxon>
        <taxon>Chrysomeloidea</taxon>
        <taxon>Cerambycidae</taxon>
        <taxon>Lepturinae</taxon>
        <taxon>Rhagiini</taxon>
        <taxon>Rhamnusium</taxon>
    </lineage>
</organism>
<comment type="caution">
    <text evidence="1">The sequence shown here is derived from an EMBL/GenBank/DDBJ whole genome shotgun (WGS) entry which is preliminary data.</text>
</comment>
<accession>A0AAV8X963</accession>